<reference evidence="2" key="1">
    <citation type="submission" date="2025-08" db="UniProtKB">
        <authorList>
            <consortium name="RefSeq"/>
        </authorList>
    </citation>
    <scope>IDENTIFICATION</scope>
</reference>
<dbReference type="RefSeq" id="XP_016446022.1">
    <property type="nucleotide sequence ID" value="XM_016590536.1"/>
</dbReference>
<name>A0A1S3Y232_TOBAC</name>
<feature type="chain" id="PRO_5010273809" description="Secreted protein" evidence="1">
    <location>
        <begin position="18"/>
        <end position="112"/>
    </location>
</feature>
<organism evidence="2">
    <name type="scientific">Nicotiana tabacum</name>
    <name type="common">Common tobacco</name>
    <dbReference type="NCBI Taxonomy" id="4097"/>
    <lineage>
        <taxon>Eukaryota</taxon>
        <taxon>Viridiplantae</taxon>
        <taxon>Streptophyta</taxon>
        <taxon>Embryophyta</taxon>
        <taxon>Tracheophyta</taxon>
        <taxon>Spermatophyta</taxon>
        <taxon>Magnoliopsida</taxon>
        <taxon>eudicotyledons</taxon>
        <taxon>Gunneridae</taxon>
        <taxon>Pentapetalae</taxon>
        <taxon>asterids</taxon>
        <taxon>lamiids</taxon>
        <taxon>Solanales</taxon>
        <taxon>Solanaceae</taxon>
        <taxon>Nicotianoideae</taxon>
        <taxon>Nicotianeae</taxon>
        <taxon>Nicotiana</taxon>
    </lineage>
</organism>
<proteinExistence type="predicted"/>
<evidence type="ECO:0008006" key="3">
    <source>
        <dbReference type="Google" id="ProtNLM"/>
    </source>
</evidence>
<feature type="signal peptide" evidence="1">
    <location>
        <begin position="1"/>
        <end position="17"/>
    </location>
</feature>
<gene>
    <name evidence="2" type="primary">LOC107771194</name>
</gene>
<evidence type="ECO:0000313" key="2">
    <source>
        <dbReference type="RefSeq" id="XP_016446022.1"/>
    </source>
</evidence>
<dbReference type="KEGG" id="nta:107771194"/>
<protein>
    <recommendedName>
        <fullName evidence="3">Secreted protein</fullName>
    </recommendedName>
</protein>
<keyword evidence="1" id="KW-0732">Signal</keyword>
<sequence length="112" mass="12634">MLLLVVLLLTLSQVISAKFLLVNTTILHNAVEKGAGYQYLGGDGVLRPQSASHMLLPCWDHQYPWMINILLREYKATSLTKIQVTAYRTPLQRGKSFPCHHGGFIIQRNVES</sequence>
<accession>A0A1S3Y232</accession>
<dbReference type="AlphaFoldDB" id="A0A1S3Y232"/>
<evidence type="ECO:0000256" key="1">
    <source>
        <dbReference type="SAM" id="SignalP"/>
    </source>
</evidence>
<dbReference type="PaxDb" id="4097-A0A1S3Y232"/>